<feature type="chain" id="PRO_5018602342" evidence="1">
    <location>
        <begin position="19"/>
        <end position="684"/>
    </location>
</feature>
<protein>
    <submittedName>
        <fullName evidence="2">Uncharacterized protein</fullName>
    </submittedName>
</protein>
<proteinExistence type="predicted"/>
<feature type="non-terminal residue" evidence="2">
    <location>
        <position position="1"/>
    </location>
</feature>
<reference evidence="2 3" key="1">
    <citation type="submission" date="2018-04" db="EMBL/GenBank/DDBJ databases">
        <authorList>
            <person name="Zhang X."/>
            <person name="Yuan J."/>
            <person name="Li F."/>
            <person name="Xiang J."/>
        </authorList>
    </citation>
    <scope>NUCLEOTIDE SEQUENCE [LARGE SCALE GENOMIC DNA]</scope>
    <source>
        <tissue evidence="2">Muscle</tissue>
    </source>
</reference>
<evidence type="ECO:0000313" key="3">
    <source>
        <dbReference type="Proteomes" id="UP000283509"/>
    </source>
</evidence>
<name>A0A3R7T1J4_PENVA</name>
<comment type="caution">
    <text evidence="2">The sequence shown here is derived from an EMBL/GenBank/DDBJ whole genome shotgun (WGS) entry which is preliminary data.</text>
</comment>
<feature type="signal peptide" evidence="1">
    <location>
        <begin position="1"/>
        <end position="18"/>
    </location>
</feature>
<organism evidence="2 3">
    <name type="scientific">Penaeus vannamei</name>
    <name type="common">Whiteleg shrimp</name>
    <name type="synonym">Litopenaeus vannamei</name>
    <dbReference type="NCBI Taxonomy" id="6689"/>
    <lineage>
        <taxon>Eukaryota</taxon>
        <taxon>Metazoa</taxon>
        <taxon>Ecdysozoa</taxon>
        <taxon>Arthropoda</taxon>
        <taxon>Crustacea</taxon>
        <taxon>Multicrustacea</taxon>
        <taxon>Malacostraca</taxon>
        <taxon>Eumalacostraca</taxon>
        <taxon>Eucarida</taxon>
        <taxon>Decapoda</taxon>
        <taxon>Dendrobranchiata</taxon>
        <taxon>Penaeoidea</taxon>
        <taxon>Penaeidae</taxon>
        <taxon>Penaeus</taxon>
    </lineage>
</organism>
<keyword evidence="1" id="KW-0732">Signal</keyword>
<evidence type="ECO:0000256" key="1">
    <source>
        <dbReference type="SAM" id="SignalP"/>
    </source>
</evidence>
<keyword evidence="3" id="KW-1185">Reference proteome</keyword>
<reference evidence="2 3" key="2">
    <citation type="submission" date="2019-01" db="EMBL/GenBank/DDBJ databases">
        <title>The decoding of complex shrimp genome reveals the adaptation for benthos swimmer, frequently molting mechanism and breeding impact on genome.</title>
        <authorList>
            <person name="Sun Y."/>
            <person name="Gao Y."/>
            <person name="Yu Y."/>
        </authorList>
    </citation>
    <scope>NUCLEOTIDE SEQUENCE [LARGE SCALE GENOMIC DNA]</scope>
    <source>
        <tissue evidence="2">Muscle</tissue>
    </source>
</reference>
<gene>
    <name evidence="2" type="ORF">C7M84_009651</name>
</gene>
<sequence length="684" mass="72373">PFIPVLLLPALVSTPSLSVSPPHSGPSLPPPPLPLRLVPSFSHIHLFLSLIFLSSALPPLDMVVEAERTGSSLLVSLPSPLLSSSPRSFPPRLSSLAQFSLSLSLSPPSLPPSSSLPHFSAHLFSASLFLRSIASPSPSPPPPLSSLCLSLPSFFSLPPHLSPPSDLSLLSSPGLPLVLLSLLVPYPFPLCHASLPCSRFFLLSLSLSLDPSVHPLFPTNLSLLSPLSLSIVSRSFSRSSSSLLLSLDSLPSRSSFSSPALASSLSCHLSLFSLSIESSLLCSSSSLPPQSTLPHTSPSFRLSHLSRLSLSRSLLDSSSPSPSLPPPFSPSSFPSNLPSASLLPPFPHLSLSIFPPSTSSFPLLDLPSPLSLSLLFVPLSVLSLYSLRLYLISLIVPLSISRLSPSSYLPLLSSPPSRPSNPLPPPWSLSLAAPVPPVPSTPLSPIGDIIMFLAPRVSKCLSLLPVLLRSPLVTSLPEGDPFWFSLSLSFAFLPTSLRVLISSISPPLLLPFIALPSSHSCIFLPPFLHISSYLLPPLAMSFLAPSVSFLSRSPYPHLSLSPPSLPPSSLSTWLPSPLSIFPSLPSAPSICNLSLFASLARCLSLPPPLSFTTVLSLLRCAELILFRIKEDFVSPCNSSCKVVDLTLPSLEDGNTNPLTSLKGSLPPTPAVLNGDNRLGNIALT</sequence>
<accession>A0A3R7T1J4</accession>
<dbReference type="AlphaFoldDB" id="A0A3R7T1J4"/>
<evidence type="ECO:0000313" key="2">
    <source>
        <dbReference type="EMBL" id="ROT85660.1"/>
    </source>
</evidence>
<dbReference type="Proteomes" id="UP000283509">
    <property type="component" value="Unassembled WGS sequence"/>
</dbReference>
<dbReference type="EMBL" id="QCYY01000222">
    <property type="protein sequence ID" value="ROT85660.1"/>
    <property type="molecule type" value="Genomic_DNA"/>
</dbReference>